<evidence type="ECO:0000259" key="7">
    <source>
        <dbReference type="PROSITE" id="PS50109"/>
    </source>
</evidence>
<reference evidence="10 11" key="1">
    <citation type="submission" date="2019-06" db="EMBL/GenBank/DDBJ databases">
        <title>Whole genome shotgun sequence of Nitrobacter winogradskyi NBRC 14297.</title>
        <authorList>
            <person name="Hosoyama A."/>
            <person name="Uohara A."/>
            <person name="Ohji S."/>
            <person name="Ichikawa N."/>
        </authorList>
    </citation>
    <scope>NUCLEOTIDE SEQUENCE [LARGE SCALE GENOMIC DNA]</scope>
    <source>
        <strain evidence="10 11">NBRC 14297</strain>
    </source>
</reference>
<name>A0A4Y3W853_NITWI</name>
<feature type="modified residue" description="4-aspartylphosphate" evidence="4">
    <location>
        <position position="820"/>
    </location>
</feature>
<dbReference type="FunFam" id="1.10.287.130:FF:000037">
    <property type="entry name" value="Hybrid sensor histidine kinase/response regulator"/>
    <property type="match status" value="1"/>
</dbReference>
<comment type="catalytic activity">
    <reaction evidence="1">
        <text>ATP + protein L-histidine = ADP + protein N-phospho-L-histidine.</text>
        <dbReference type="EC" id="2.7.13.3"/>
    </reaction>
</comment>
<proteinExistence type="predicted"/>
<evidence type="ECO:0000256" key="1">
    <source>
        <dbReference type="ARBA" id="ARBA00000085"/>
    </source>
</evidence>
<organism evidence="10 11">
    <name type="scientific">Nitrobacter winogradskyi</name>
    <name type="common">Nitrobacter agilis</name>
    <dbReference type="NCBI Taxonomy" id="913"/>
    <lineage>
        <taxon>Bacteria</taxon>
        <taxon>Pseudomonadati</taxon>
        <taxon>Pseudomonadota</taxon>
        <taxon>Alphaproteobacteria</taxon>
        <taxon>Hyphomicrobiales</taxon>
        <taxon>Nitrobacteraceae</taxon>
        <taxon>Nitrobacter</taxon>
    </lineage>
</organism>
<dbReference type="InterPro" id="IPR011006">
    <property type="entry name" value="CheY-like_superfamily"/>
</dbReference>
<dbReference type="InterPro" id="IPR004358">
    <property type="entry name" value="Sig_transdc_His_kin-like_C"/>
</dbReference>
<dbReference type="Pfam" id="PF00512">
    <property type="entry name" value="HisKA"/>
    <property type="match status" value="1"/>
</dbReference>
<dbReference type="SUPFAM" id="SSF47384">
    <property type="entry name" value="Homodimeric domain of signal transducing histidine kinase"/>
    <property type="match status" value="1"/>
</dbReference>
<dbReference type="PROSITE" id="PS50112">
    <property type="entry name" value="PAS"/>
    <property type="match status" value="1"/>
</dbReference>
<dbReference type="SMART" id="SM00091">
    <property type="entry name" value="PAS"/>
    <property type="match status" value="3"/>
</dbReference>
<keyword evidence="6" id="KW-0472">Membrane</keyword>
<dbReference type="InterPro" id="IPR005467">
    <property type="entry name" value="His_kinase_dom"/>
</dbReference>
<dbReference type="AlphaFoldDB" id="A0A4Y3W853"/>
<dbReference type="SMART" id="SM00388">
    <property type="entry name" value="HisKA"/>
    <property type="match status" value="1"/>
</dbReference>
<evidence type="ECO:0000256" key="3">
    <source>
        <dbReference type="ARBA" id="ARBA00022553"/>
    </source>
</evidence>
<dbReference type="EC" id="2.7.13.3" evidence="2"/>
<keyword evidence="10" id="KW-0418">Kinase</keyword>
<dbReference type="InterPro" id="IPR013656">
    <property type="entry name" value="PAS_4"/>
</dbReference>
<evidence type="ECO:0000313" key="10">
    <source>
        <dbReference type="EMBL" id="GEC14221.1"/>
    </source>
</evidence>
<dbReference type="PROSITE" id="PS50109">
    <property type="entry name" value="HIS_KIN"/>
    <property type="match status" value="1"/>
</dbReference>
<dbReference type="InterPro" id="IPR035965">
    <property type="entry name" value="PAS-like_dom_sf"/>
</dbReference>
<dbReference type="SUPFAM" id="SSF55785">
    <property type="entry name" value="PYP-like sensor domain (PAS domain)"/>
    <property type="match status" value="3"/>
</dbReference>
<evidence type="ECO:0000256" key="2">
    <source>
        <dbReference type="ARBA" id="ARBA00012438"/>
    </source>
</evidence>
<feature type="domain" description="Histidine kinase" evidence="7">
    <location>
        <begin position="510"/>
        <end position="734"/>
    </location>
</feature>
<dbReference type="SMART" id="SM00448">
    <property type="entry name" value="REC"/>
    <property type="match status" value="1"/>
</dbReference>
<dbReference type="InterPro" id="IPR001789">
    <property type="entry name" value="Sig_transdc_resp-reg_receiver"/>
</dbReference>
<dbReference type="Gene3D" id="3.30.565.10">
    <property type="entry name" value="Histidine kinase-like ATPase, C-terminal domain"/>
    <property type="match status" value="1"/>
</dbReference>
<dbReference type="PRINTS" id="PR00344">
    <property type="entry name" value="BCTRLSENSOR"/>
</dbReference>
<dbReference type="NCBIfam" id="NF046020">
    <property type="entry name" value="HisKinCckABruc"/>
    <property type="match status" value="1"/>
</dbReference>
<evidence type="ECO:0000259" key="8">
    <source>
        <dbReference type="PROSITE" id="PS50110"/>
    </source>
</evidence>
<dbReference type="GO" id="GO:0000155">
    <property type="term" value="F:phosphorelay sensor kinase activity"/>
    <property type="evidence" value="ECO:0007669"/>
    <property type="project" value="InterPro"/>
</dbReference>
<dbReference type="SUPFAM" id="SSF52172">
    <property type="entry name" value="CheY-like"/>
    <property type="match status" value="1"/>
</dbReference>
<keyword evidence="6" id="KW-0812">Transmembrane</keyword>
<dbReference type="InterPro" id="IPR000014">
    <property type="entry name" value="PAS"/>
</dbReference>
<dbReference type="InterPro" id="IPR003594">
    <property type="entry name" value="HATPase_dom"/>
</dbReference>
<evidence type="ECO:0000313" key="11">
    <source>
        <dbReference type="Proteomes" id="UP000318825"/>
    </source>
</evidence>
<protein>
    <recommendedName>
        <fullName evidence="2">histidine kinase</fullName>
        <ecNumber evidence="2">2.7.13.3</ecNumber>
    </recommendedName>
</protein>
<gene>
    <name evidence="10" type="ORF">NWI01_01130</name>
</gene>
<evidence type="ECO:0000256" key="6">
    <source>
        <dbReference type="SAM" id="Phobius"/>
    </source>
</evidence>
<dbReference type="Gene3D" id="1.10.287.130">
    <property type="match status" value="1"/>
</dbReference>
<dbReference type="InterPro" id="IPR003661">
    <property type="entry name" value="HisK_dim/P_dom"/>
</dbReference>
<dbReference type="EMBL" id="BJNF01000002">
    <property type="protein sequence ID" value="GEC14221.1"/>
    <property type="molecule type" value="Genomic_DNA"/>
</dbReference>
<dbReference type="CDD" id="cd00082">
    <property type="entry name" value="HisKA"/>
    <property type="match status" value="1"/>
</dbReference>
<dbReference type="SUPFAM" id="SSF55874">
    <property type="entry name" value="ATPase domain of HSP90 chaperone/DNA topoisomerase II/histidine kinase"/>
    <property type="match status" value="1"/>
</dbReference>
<feature type="region of interest" description="Disordered" evidence="5">
    <location>
        <begin position="1"/>
        <end position="52"/>
    </location>
</feature>
<dbReference type="Gene3D" id="3.30.450.20">
    <property type="entry name" value="PAS domain"/>
    <property type="match status" value="2"/>
</dbReference>
<feature type="domain" description="Response regulatory" evidence="8">
    <location>
        <begin position="769"/>
        <end position="885"/>
    </location>
</feature>
<feature type="transmembrane region" description="Helical" evidence="6">
    <location>
        <begin position="88"/>
        <end position="112"/>
    </location>
</feature>
<dbReference type="PROSITE" id="PS50110">
    <property type="entry name" value="RESPONSE_REGULATORY"/>
    <property type="match status" value="1"/>
</dbReference>
<keyword evidence="6" id="KW-1133">Transmembrane helix</keyword>
<keyword evidence="10" id="KW-0808">Transferase</keyword>
<comment type="caution">
    <text evidence="10">The sequence shown here is derived from an EMBL/GenBank/DDBJ whole genome shotgun (WGS) entry which is preliminary data.</text>
</comment>
<accession>A0A4Y3W853</accession>
<dbReference type="PANTHER" id="PTHR43065">
    <property type="entry name" value="SENSOR HISTIDINE KINASE"/>
    <property type="match status" value="1"/>
</dbReference>
<sequence>MAGNEPNEALALRTPIQALRTRRKRIPRPPRQARPNSMTPDPDIDSPQFGQEPARRSGSILLVLLVAGAIVTAAVAFMALGRTEAQPYILALLALLAMVGLFTLFAFAAGIVRFADRTVDDPLMRPIADHAFDGIAVTDSGGHIVYANSAYLTLTGAASMQDVRPVERVFIGNPDVSEAVFRLLKAAREGKRQQEEVRVAAADGTNGRWLRLRVRQLAQAKRYARYAVWSIADITRDRERQEDVFQELRHAIEYLDHAPCGFFSVNQPGDLVYVNATLANWLDHDLAEIGSGGLKLTDIVSGDGAALLTSIIAAPGEVRTEVFDIDLRMRNGKTMPARLYHKLAFGADGTPGPSRTLVVSRARDERVDPQRAAEVRFMRFFDHTPMAIATVDKSGAVGRANARFAKLAQSLSPGGAAAKSILAAVNKRDRGQLNAAIHAAAEGQGDIPPVEVMLDGARERWGQFFVTAVEDDHDAEAAIVYMLETTERRTLESQINQSQKMESVGQLAGGIAHDFNNVLSAIMMANDFLLNAHKPTDPSFQDIMQIKQNANRAAALVRQLLAFSRRQTLQPKVLDLGDTLSDIGMLLKRLIGEKVTFPGVVHGRDLWPVKADVSQFEQVIVNLVVNARDAMPDGGKLAIRTANVAAAEVATFGHKGLPPADYVLVEISDTGTGIPPDIVDKIFEPFFSTKEVGKGTGLGLSTVYGIVKQTGGFIYVNSRTGEGTTFRIFLPRHHPQAEAPPASTGLIGAAKEPSSTAKPVNTDLTGQGTILLVEDEEGLRSLNARGLRSRGYSVIEASNGIEALEALDEKDGAVDLVVSDVVMPEMDGPTLLRKMRVRNPSLKIIFVSGYAEEAFDKSLPENEQFAFLAKPFALSALIAKVKETMTAA</sequence>
<evidence type="ECO:0000256" key="4">
    <source>
        <dbReference type="PROSITE-ProRule" id="PRU00169"/>
    </source>
</evidence>
<dbReference type="PANTHER" id="PTHR43065:SF42">
    <property type="entry name" value="TWO-COMPONENT SENSOR PPRA"/>
    <property type="match status" value="1"/>
</dbReference>
<dbReference type="Gene3D" id="3.40.50.2300">
    <property type="match status" value="1"/>
</dbReference>
<dbReference type="InterPro" id="IPR036890">
    <property type="entry name" value="HATPase_C_sf"/>
</dbReference>
<dbReference type="InterPro" id="IPR036097">
    <property type="entry name" value="HisK_dim/P_sf"/>
</dbReference>
<dbReference type="CDD" id="cd00130">
    <property type="entry name" value="PAS"/>
    <property type="match status" value="1"/>
</dbReference>
<feature type="transmembrane region" description="Helical" evidence="6">
    <location>
        <begin position="60"/>
        <end position="81"/>
    </location>
</feature>
<dbReference type="Pfam" id="PF02518">
    <property type="entry name" value="HATPase_c"/>
    <property type="match status" value="1"/>
</dbReference>
<dbReference type="Pfam" id="PF08448">
    <property type="entry name" value="PAS_4"/>
    <property type="match status" value="2"/>
</dbReference>
<evidence type="ECO:0000259" key="9">
    <source>
        <dbReference type="PROSITE" id="PS50112"/>
    </source>
</evidence>
<dbReference type="NCBIfam" id="TIGR00229">
    <property type="entry name" value="sensory_box"/>
    <property type="match status" value="1"/>
</dbReference>
<evidence type="ECO:0000256" key="5">
    <source>
        <dbReference type="SAM" id="MobiDB-lite"/>
    </source>
</evidence>
<keyword evidence="3 4" id="KW-0597">Phosphoprotein</keyword>
<dbReference type="Pfam" id="PF00072">
    <property type="entry name" value="Response_reg"/>
    <property type="match status" value="1"/>
</dbReference>
<dbReference type="Proteomes" id="UP000318825">
    <property type="component" value="Unassembled WGS sequence"/>
</dbReference>
<dbReference type="SMART" id="SM00387">
    <property type="entry name" value="HATPase_c"/>
    <property type="match status" value="1"/>
</dbReference>
<feature type="domain" description="PAS" evidence="9">
    <location>
        <begin position="120"/>
        <end position="156"/>
    </location>
</feature>